<evidence type="ECO:0000313" key="3">
    <source>
        <dbReference type="EMBL" id="MDO6424593.1"/>
    </source>
</evidence>
<dbReference type="PROSITE" id="PS51257">
    <property type="entry name" value="PROKAR_LIPOPROTEIN"/>
    <property type="match status" value="1"/>
</dbReference>
<dbReference type="Pfam" id="PF13517">
    <property type="entry name" value="FG-GAP_3"/>
    <property type="match status" value="2"/>
</dbReference>
<dbReference type="PANTHER" id="PTHR16026:SF0">
    <property type="entry name" value="CARTILAGE ACIDIC PROTEIN 1"/>
    <property type="match status" value="1"/>
</dbReference>
<feature type="domain" description="ASPIC/UnbV" evidence="2">
    <location>
        <begin position="680"/>
        <end position="745"/>
    </location>
</feature>
<comment type="caution">
    <text evidence="3">The sequence shown here is derived from an EMBL/GenBank/DDBJ whole genome shotgun (WGS) entry which is preliminary data.</text>
</comment>
<dbReference type="SUPFAM" id="SSF69318">
    <property type="entry name" value="Integrin alpha N-terminal domain"/>
    <property type="match status" value="2"/>
</dbReference>
<reference evidence="3" key="1">
    <citation type="submission" date="2023-07" db="EMBL/GenBank/DDBJ databases">
        <title>Genome content predicts the carbon catabolic preferences of heterotrophic bacteria.</title>
        <authorList>
            <person name="Gralka M."/>
        </authorList>
    </citation>
    <scope>NUCLEOTIDE SEQUENCE</scope>
    <source>
        <strain evidence="3">I3M17_2</strain>
    </source>
</reference>
<dbReference type="Proteomes" id="UP001169760">
    <property type="component" value="Unassembled WGS sequence"/>
</dbReference>
<evidence type="ECO:0000256" key="1">
    <source>
        <dbReference type="ARBA" id="ARBA00022729"/>
    </source>
</evidence>
<proteinExistence type="predicted"/>
<dbReference type="PANTHER" id="PTHR16026">
    <property type="entry name" value="CARTILAGE ACIDIC PROTEIN 1"/>
    <property type="match status" value="1"/>
</dbReference>
<dbReference type="InterPro" id="IPR027039">
    <property type="entry name" value="Crtac1"/>
</dbReference>
<dbReference type="Gene3D" id="2.130.10.130">
    <property type="entry name" value="Integrin alpha, N-terminal"/>
    <property type="match status" value="2"/>
</dbReference>
<dbReference type="InterPro" id="IPR013517">
    <property type="entry name" value="FG-GAP"/>
</dbReference>
<protein>
    <submittedName>
        <fullName evidence="3">CRTAC1 family protein</fullName>
    </submittedName>
</protein>
<dbReference type="InterPro" id="IPR011519">
    <property type="entry name" value="UnbV_ASPIC"/>
</dbReference>
<dbReference type="Pfam" id="PF07593">
    <property type="entry name" value="UnbV_ASPIC"/>
    <property type="match status" value="1"/>
</dbReference>
<dbReference type="InterPro" id="IPR028994">
    <property type="entry name" value="Integrin_alpha_N"/>
</dbReference>
<gene>
    <name evidence="3" type="ORF">Q4521_19045</name>
</gene>
<organism evidence="3 4">
    <name type="scientific">Saccharophagus degradans</name>
    <dbReference type="NCBI Taxonomy" id="86304"/>
    <lineage>
        <taxon>Bacteria</taxon>
        <taxon>Pseudomonadati</taxon>
        <taxon>Pseudomonadota</taxon>
        <taxon>Gammaproteobacteria</taxon>
        <taxon>Cellvibrionales</taxon>
        <taxon>Cellvibrionaceae</taxon>
        <taxon>Saccharophagus</taxon>
    </lineage>
</organism>
<sequence length="752" mass="82859">MKKTLVSAACFCFTLGYLTLVSCTAKKQPLTVNTPANVSPTVSISTNKNMHSARFTLNQARNIRLDITLINQAHSERISITNHAQILVDNKDIPNAGDNTISAHLGLLPAGEHTLNIFPHHANVKITAITATSYAYTQPVSFKDITQAVELTTNATWKYGGPSVADLNNDGYYDFLLSNHHEDLPQLFINKAGKKVEQQALPLQQGDFHGTTLADYNRDGLLDILVARGGGNGTQPTPPILLRNENGSFNNVTNQEGLANIGARGRSVRWLDMDLDGDLDMLLLNARKLENETAPRNIVLENTLISATNTAEHNTFIYRASKVFESVEAERVLVTDFNNDNIPDLITYTPLTFLKGNGDFTFTDVSQQLLPAHLINAAHITGVTELDINNDGKRDYYFSRGMVYYEMANHSLEFSPARNRIDLREAGSKGSGHIDFEATGDITLQDFFHWFRGYKSTFPLYLGEQKRPTTPPETLALHLTPNLCTGWPSNLDANGWYLGYLGNNQWRFGWQLDGNLFWGLRASIIGATSMTPAKPPQNNNVQDLLLLSTENGYQEIGAQAGIPSGGNHQGVTSGDFNNDGYEDLFVYRFGLLHGRVADWLLLNTGDNRFISTTRHGATSSDDNGHGDMGQAFDFDLDGRLDLLSGSDNPGRWYLYKNTSPAANYLLLRVGNSPSGTDPSGARVQITTPTRTYYRTVSSAGEIHSQSLLNTVHVGLGATQQVTSIHVRWRDGTEQTLGPHAANQRLSVGYTHQ</sequence>
<accession>A0AAW7XAB0</accession>
<name>A0AAW7XAB0_9GAMM</name>
<keyword evidence="1" id="KW-0732">Signal</keyword>
<dbReference type="EMBL" id="JAUOPB010000016">
    <property type="protein sequence ID" value="MDO6424593.1"/>
    <property type="molecule type" value="Genomic_DNA"/>
</dbReference>
<evidence type="ECO:0000313" key="4">
    <source>
        <dbReference type="Proteomes" id="UP001169760"/>
    </source>
</evidence>
<evidence type="ECO:0000259" key="2">
    <source>
        <dbReference type="Pfam" id="PF07593"/>
    </source>
</evidence>
<dbReference type="RefSeq" id="WP_303493837.1">
    <property type="nucleotide sequence ID" value="NZ_JAUOPB010000016.1"/>
</dbReference>
<dbReference type="AlphaFoldDB" id="A0AAW7XAB0"/>